<keyword evidence="4 10" id="KW-0963">Cytoplasm</keyword>
<evidence type="ECO:0000256" key="3">
    <source>
        <dbReference type="ARBA" id="ARBA00021035"/>
    </source>
</evidence>
<dbReference type="InterPro" id="IPR022634">
    <property type="entry name" value="DNA_polIII_beta_N"/>
</dbReference>
<dbReference type="RefSeq" id="WP_066287326.1">
    <property type="nucleotide sequence ID" value="NZ_CP016761.1"/>
</dbReference>
<keyword evidence="6 10" id="KW-0548">Nucleotidyltransferase</keyword>
<dbReference type="PANTHER" id="PTHR30478:SF0">
    <property type="entry name" value="BETA SLIDING CLAMP"/>
    <property type="match status" value="1"/>
</dbReference>
<feature type="domain" description="DNA polymerase III beta sliding clamp central" evidence="12">
    <location>
        <begin position="131"/>
        <end position="243"/>
    </location>
</feature>
<dbReference type="InterPro" id="IPR046938">
    <property type="entry name" value="DNA_clamp_sf"/>
</dbReference>
<dbReference type="InterPro" id="IPR022637">
    <property type="entry name" value="DNA_polIII_beta_cen"/>
</dbReference>
<dbReference type="Pfam" id="PF02767">
    <property type="entry name" value="DNA_pol3_beta_2"/>
    <property type="match status" value="1"/>
</dbReference>
<dbReference type="SMART" id="SM00480">
    <property type="entry name" value="POL3Bc"/>
    <property type="match status" value="1"/>
</dbReference>
<proteinExistence type="inferred from homology"/>
<dbReference type="GO" id="GO:0009360">
    <property type="term" value="C:DNA polymerase III complex"/>
    <property type="evidence" value="ECO:0007669"/>
    <property type="project" value="InterPro"/>
</dbReference>
<dbReference type="GO" id="GO:0006271">
    <property type="term" value="P:DNA strand elongation involved in DNA replication"/>
    <property type="evidence" value="ECO:0007669"/>
    <property type="project" value="TreeGrafter"/>
</dbReference>
<dbReference type="PANTHER" id="PTHR30478">
    <property type="entry name" value="DNA POLYMERASE III SUBUNIT BETA"/>
    <property type="match status" value="1"/>
</dbReference>
<evidence type="ECO:0000256" key="10">
    <source>
        <dbReference type="PIRNR" id="PIRNR000804"/>
    </source>
</evidence>
<dbReference type="GO" id="GO:0003677">
    <property type="term" value="F:DNA binding"/>
    <property type="evidence" value="ECO:0007669"/>
    <property type="project" value="UniProtKB-UniRule"/>
</dbReference>
<dbReference type="SUPFAM" id="SSF55979">
    <property type="entry name" value="DNA clamp"/>
    <property type="match status" value="3"/>
</dbReference>
<evidence type="ECO:0000259" key="11">
    <source>
        <dbReference type="Pfam" id="PF00712"/>
    </source>
</evidence>
<keyword evidence="8 10" id="KW-0239">DNA-directed DNA polymerase</keyword>
<feature type="domain" description="DNA polymerase III beta sliding clamp C-terminal" evidence="13">
    <location>
        <begin position="247"/>
        <end position="360"/>
    </location>
</feature>
<evidence type="ECO:0000256" key="9">
    <source>
        <dbReference type="ARBA" id="ARBA00023125"/>
    </source>
</evidence>
<keyword evidence="7 10" id="KW-0235">DNA replication</keyword>
<comment type="subcellular location">
    <subcellularLocation>
        <location evidence="1 10">Cytoplasm</location>
    </subcellularLocation>
</comment>
<dbReference type="GO" id="GO:0003887">
    <property type="term" value="F:DNA-directed DNA polymerase activity"/>
    <property type="evidence" value="ECO:0007669"/>
    <property type="project" value="UniProtKB-UniRule"/>
</dbReference>
<keyword evidence="9" id="KW-0238">DNA-binding</keyword>
<dbReference type="GO" id="GO:0005737">
    <property type="term" value="C:cytoplasm"/>
    <property type="evidence" value="ECO:0007669"/>
    <property type="project" value="UniProtKB-SubCell"/>
</dbReference>
<dbReference type="Proteomes" id="UP000077412">
    <property type="component" value="Chromosome"/>
</dbReference>
<evidence type="ECO:0000313" key="14">
    <source>
        <dbReference type="EMBL" id="ANX11464.1"/>
    </source>
</evidence>
<dbReference type="EMBL" id="CP016761">
    <property type="protein sequence ID" value="ANX11464.1"/>
    <property type="molecule type" value="Genomic_DNA"/>
</dbReference>
<comment type="subunit">
    <text evidence="10">Forms a ring-shaped head-to-tail homodimer around DNA.</text>
</comment>
<gene>
    <name evidence="14" type="ORF">ABE41_005545</name>
</gene>
<reference evidence="14 15" key="1">
    <citation type="submission" date="2016-08" db="EMBL/GenBank/DDBJ databases">
        <title>Complete genome sequence of Fictibacillus arsenicus G25-54, a strain with toxicity to nematodes and a potential arsenic-resistance activity.</title>
        <authorList>
            <person name="Zheng Z."/>
        </authorList>
    </citation>
    <scope>NUCLEOTIDE SEQUENCE [LARGE SCALE GENOMIC DNA]</scope>
    <source>
        <strain evidence="14 15">G25-54</strain>
    </source>
</reference>
<keyword evidence="15" id="KW-1185">Reference proteome</keyword>
<accession>A0A1B1Z252</accession>
<dbReference type="OrthoDB" id="8421503at2"/>
<evidence type="ECO:0000313" key="15">
    <source>
        <dbReference type="Proteomes" id="UP000077412"/>
    </source>
</evidence>
<evidence type="ECO:0000256" key="5">
    <source>
        <dbReference type="ARBA" id="ARBA00022679"/>
    </source>
</evidence>
<dbReference type="CDD" id="cd00140">
    <property type="entry name" value="beta_clamp"/>
    <property type="match status" value="1"/>
</dbReference>
<dbReference type="InterPro" id="IPR001001">
    <property type="entry name" value="DNA_polIII_beta"/>
</dbReference>
<organism evidence="14 15">
    <name type="scientific">Fictibacillus arsenicus</name>
    <dbReference type="NCBI Taxonomy" id="255247"/>
    <lineage>
        <taxon>Bacteria</taxon>
        <taxon>Bacillati</taxon>
        <taxon>Bacillota</taxon>
        <taxon>Bacilli</taxon>
        <taxon>Bacillales</taxon>
        <taxon>Fictibacillaceae</taxon>
        <taxon>Fictibacillus</taxon>
    </lineage>
</organism>
<evidence type="ECO:0000256" key="2">
    <source>
        <dbReference type="ARBA" id="ARBA00010752"/>
    </source>
</evidence>
<evidence type="ECO:0000256" key="7">
    <source>
        <dbReference type="ARBA" id="ARBA00022705"/>
    </source>
</evidence>
<dbReference type="PIRSF" id="PIRSF000804">
    <property type="entry name" value="DNA_pol_III_b"/>
    <property type="match status" value="1"/>
</dbReference>
<dbReference type="Gene3D" id="3.70.10.10">
    <property type="match status" value="1"/>
</dbReference>
<evidence type="ECO:0000256" key="8">
    <source>
        <dbReference type="ARBA" id="ARBA00022932"/>
    </source>
</evidence>
<dbReference type="Gene3D" id="3.10.150.10">
    <property type="entry name" value="DNA Polymerase III, subunit A, domain 2"/>
    <property type="match status" value="1"/>
</dbReference>
<dbReference type="GO" id="GO:0008408">
    <property type="term" value="F:3'-5' exonuclease activity"/>
    <property type="evidence" value="ECO:0007669"/>
    <property type="project" value="InterPro"/>
</dbReference>
<evidence type="ECO:0000256" key="1">
    <source>
        <dbReference type="ARBA" id="ARBA00004496"/>
    </source>
</evidence>
<dbReference type="KEGG" id="far:ABE41_005545"/>
<dbReference type="Pfam" id="PF02768">
    <property type="entry name" value="DNA_pol3_beta_3"/>
    <property type="match status" value="1"/>
</dbReference>
<dbReference type="Pfam" id="PF00712">
    <property type="entry name" value="DNA_pol3_beta"/>
    <property type="match status" value="1"/>
</dbReference>
<sequence>MEFIIAQSIFSKGLSDVSKAVSSRTLLPILSGIKIVAEEDGITLIGSNSDIIIERTISVTDEKVEIHKTGSMVVSAKYLTDLVKKLPEQIHVKADNNQIHIQAGTISTKLSGIDAEEYPSIPIIVGDSIHISAEELKDAVKTTGFAATKNETRPVLTGVNLTFAENSFTSVATDSQRLAFKRSDIQSSGEGSFVVPKSSIDELAKLIKHYSGMVEIQSAEGYIHFKTDEISLYSRLIAGHYPDTSALIPNEVKTTLVLCKETLIKGIDRACLFAGEWKNNNVVLSINEQKLSISSGSSEMGSIEELQEIKAIEGESDLKISVDGHFLLDSLKTINDAEIKVKFSGSMKPIVIESAREESTYLHLISPVRSY</sequence>
<dbReference type="AlphaFoldDB" id="A0A1B1Z252"/>
<protein>
    <recommendedName>
        <fullName evidence="3 10">Beta sliding clamp</fullName>
    </recommendedName>
</protein>
<evidence type="ECO:0000259" key="12">
    <source>
        <dbReference type="Pfam" id="PF02767"/>
    </source>
</evidence>
<name>A0A1B1Z252_9BACL</name>
<evidence type="ECO:0000256" key="6">
    <source>
        <dbReference type="ARBA" id="ARBA00022695"/>
    </source>
</evidence>
<evidence type="ECO:0000259" key="13">
    <source>
        <dbReference type="Pfam" id="PF02768"/>
    </source>
</evidence>
<evidence type="ECO:0000256" key="4">
    <source>
        <dbReference type="ARBA" id="ARBA00022490"/>
    </source>
</evidence>
<dbReference type="InterPro" id="IPR022635">
    <property type="entry name" value="DNA_polIII_beta_C"/>
</dbReference>
<keyword evidence="5 10" id="KW-0808">Transferase</keyword>
<comment type="function">
    <text evidence="10">Confers DNA tethering and processivity to DNA polymerases and other proteins. Acts as a clamp, forming a ring around DNA (a reaction catalyzed by the clamp-loading complex) which diffuses in an ATP-independent manner freely and bidirectionally along dsDNA. Initially characterized for its ability to contact the catalytic subunit of DNA polymerase III (Pol III), a complex, multichain enzyme responsible for most of the replicative synthesis in bacteria; Pol III exhibits 3'-5' exonuclease proofreading activity. The beta chain is required for initiation of replication as well as for processivity of DNA replication.</text>
</comment>
<feature type="domain" description="DNA polymerase III beta sliding clamp N-terminal" evidence="11">
    <location>
        <begin position="1"/>
        <end position="122"/>
    </location>
</feature>
<dbReference type="STRING" id="255247.ABE41_005545"/>
<comment type="similarity">
    <text evidence="2 10">Belongs to the beta sliding clamp family.</text>
</comment>
<dbReference type="NCBIfam" id="TIGR00663">
    <property type="entry name" value="dnan"/>
    <property type="match status" value="1"/>
</dbReference>